<dbReference type="RefSeq" id="WP_012064379.1">
    <property type="nucleotide sequence ID" value="NC_009633.1"/>
</dbReference>
<dbReference type="AlphaFoldDB" id="A6TT96"/>
<gene>
    <name evidence="2" type="ordered locus">Amet_3277</name>
</gene>
<sequence>MNHNHGGKKHGMLMMLCCLIPLVAIVLLPRLGFELGPIGRFAPYALFLICPIMHIGMIVFMFKGKKDDGQGVTNPKEQNQ</sequence>
<keyword evidence="3" id="KW-1185">Reference proteome</keyword>
<evidence type="ECO:0000256" key="1">
    <source>
        <dbReference type="SAM" id="Phobius"/>
    </source>
</evidence>
<evidence type="ECO:0000313" key="3">
    <source>
        <dbReference type="Proteomes" id="UP000001572"/>
    </source>
</evidence>
<dbReference type="InterPro" id="IPR021682">
    <property type="entry name" value="DUF2933"/>
</dbReference>
<dbReference type="EMBL" id="CP000724">
    <property type="protein sequence ID" value="ABR49414.1"/>
    <property type="molecule type" value="Genomic_DNA"/>
</dbReference>
<dbReference type="Proteomes" id="UP000001572">
    <property type="component" value="Chromosome"/>
</dbReference>
<dbReference type="HOGENOM" id="CLU_168119_0_0_9"/>
<dbReference type="STRING" id="293826.Amet_3277"/>
<evidence type="ECO:0008006" key="4">
    <source>
        <dbReference type="Google" id="ProtNLM"/>
    </source>
</evidence>
<reference evidence="3" key="1">
    <citation type="journal article" date="2016" name="Genome Announc.">
        <title>Complete genome sequence of Alkaliphilus metalliredigens strain QYMF, an alkaliphilic and metal-reducing bacterium isolated from borax-contaminated leachate ponds.</title>
        <authorList>
            <person name="Hwang C."/>
            <person name="Copeland A."/>
            <person name="Lucas S."/>
            <person name="Lapidus A."/>
            <person name="Barry K."/>
            <person name="Detter J.C."/>
            <person name="Glavina Del Rio T."/>
            <person name="Hammon N."/>
            <person name="Israni S."/>
            <person name="Dalin E."/>
            <person name="Tice H."/>
            <person name="Pitluck S."/>
            <person name="Chertkov O."/>
            <person name="Brettin T."/>
            <person name="Bruce D."/>
            <person name="Han C."/>
            <person name="Schmutz J."/>
            <person name="Larimer F."/>
            <person name="Land M.L."/>
            <person name="Hauser L."/>
            <person name="Kyrpides N."/>
            <person name="Mikhailova N."/>
            <person name="Ye Q."/>
            <person name="Zhou J."/>
            <person name="Richardson P."/>
            <person name="Fields M.W."/>
        </authorList>
    </citation>
    <scope>NUCLEOTIDE SEQUENCE [LARGE SCALE GENOMIC DNA]</scope>
    <source>
        <strain evidence="3">QYMF</strain>
    </source>
</reference>
<feature type="transmembrane region" description="Helical" evidence="1">
    <location>
        <begin position="41"/>
        <end position="62"/>
    </location>
</feature>
<proteinExistence type="predicted"/>
<feature type="transmembrane region" description="Helical" evidence="1">
    <location>
        <begin position="12"/>
        <end position="29"/>
    </location>
</feature>
<keyword evidence="1" id="KW-0472">Membrane</keyword>
<dbReference type="OrthoDB" id="2989509at2"/>
<organism evidence="2 3">
    <name type="scientific">Alkaliphilus metalliredigens (strain QYMF)</name>
    <dbReference type="NCBI Taxonomy" id="293826"/>
    <lineage>
        <taxon>Bacteria</taxon>
        <taxon>Bacillati</taxon>
        <taxon>Bacillota</taxon>
        <taxon>Clostridia</taxon>
        <taxon>Peptostreptococcales</taxon>
        <taxon>Natronincolaceae</taxon>
        <taxon>Alkaliphilus</taxon>
    </lineage>
</organism>
<dbReference type="eggNOG" id="ENOG5033JV5">
    <property type="taxonomic scope" value="Bacteria"/>
</dbReference>
<dbReference type="Pfam" id="PF11666">
    <property type="entry name" value="DUF2933"/>
    <property type="match status" value="1"/>
</dbReference>
<keyword evidence="1" id="KW-0812">Transmembrane</keyword>
<name>A6TT96_ALKMQ</name>
<evidence type="ECO:0000313" key="2">
    <source>
        <dbReference type="EMBL" id="ABR49414.1"/>
    </source>
</evidence>
<accession>A6TT96</accession>
<dbReference type="KEGG" id="amt:Amet_3277"/>
<keyword evidence="1" id="KW-1133">Transmembrane helix</keyword>
<protein>
    <recommendedName>
        <fullName evidence="4">DUF2933 domain-containing protein</fullName>
    </recommendedName>
</protein>